<evidence type="ECO:0000256" key="1">
    <source>
        <dbReference type="SAM" id="MobiDB-lite"/>
    </source>
</evidence>
<evidence type="ECO:0000313" key="2">
    <source>
        <dbReference type="EMBL" id="ADD41670.1"/>
    </source>
</evidence>
<dbReference type="Pfam" id="PF19756">
    <property type="entry name" value="DUF6243"/>
    <property type="match status" value="1"/>
</dbReference>
<dbReference type="HOGENOM" id="CLU_199867_2_0_11"/>
<dbReference type="InterPro" id="IPR046210">
    <property type="entry name" value="DUF6243"/>
</dbReference>
<name>D3PZJ6_STANL</name>
<organism evidence="2 3">
    <name type="scientific">Stackebrandtia nassauensis (strain DSM 44728 / CIP 108903 / NRRL B-16338 / NBRC 102104 / LLR-40K-21)</name>
    <dbReference type="NCBI Taxonomy" id="446470"/>
    <lineage>
        <taxon>Bacteria</taxon>
        <taxon>Bacillati</taxon>
        <taxon>Actinomycetota</taxon>
        <taxon>Actinomycetes</taxon>
        <taxon>Glycomycetales</taxon>
        <taxon>Glycomycetaceae</taxon>
        <taxon>Stackebrandtia</taxon>
    </lineage>
</organism>
<evidence type="ECO:0000313" key="3">
    <source>
        <dbReference type="Proteomes" id="UP000000844"/>
    </source>
</evidence>
<gene>
    <name evidence="2" type="ordered locus">Snas_1974</name>
</gene>
<dbReference type="KEGG" id="sna:Snas_1974"/>
<proteinExistence type="predicted"/>
<dbReference type="Proteomes" id="UP000000844">
    <property type="component" value="Chromosome"/>
</dbReference>
<protein>
    <submittedName>
        <fullName evidence="2">Uncharacterized protein</fullName>
    </submittedName>
</protein>
<dbReference type="EMBL" id="CP001778">
    <property type="protein sequence ID" value="ADD41670.1"/>
    <property type="molecule type" value="Genomic_DNA"/>
</dbReference>
<dbReference type="AlphaFoldDB" id="D3PZJ6"/>
<feature type="compositionally biased region" description="Basic and acidic residues" evidence="1">
    <location>
        <begin position="34"/>
        <end position="46"/>
    </location>
</feature>
<sequence length="57" mass="6229">MSKGRGNDMLGVGGQRRKLSKNDLRGKGFGGGKHGHDPMAAKRELIQRLQAKRGSKR</sequence>
<keyword evidence="3" id="KW-1185">Reference proteome</keyword>
<dbReference type="RefSeq" id="WP_013017241.1">
    <property type="nucleotide sequence ID" value="NC_013947.1"/>
</dbReference>
<feature type="region of interest" description="Disordered" evidence="1">
    <location>
        <begin position="1"/>
        <end position="57"/>
    </location>
</feature>
<reference evidence="2 3" key="1">
    <citation type="journal article" date="2009" name="Stand. Genomic Sci.">
        <title>Complete genome sequence of Stackebrandtia nassauensis type strain (LLR-40K-21).</title>
        <authorList>
            <person name="Munk C."/>
            <person name="Lapidus A."/>
            <person name="Copeland A."/>
            <person name="Jando M."/>
            <person name="Mayilraj S."/>
            <person name="Glavina Del Rio T."/>
            <person name="Nolan M."/>
            <person name="Chen F."/>
            <person name="Lucas S."/>
            <person name="Tice H."/>
            <person name="Cheng J.F."/>
            <person name="Han C."/>
            <person name="Detter J.C."/>
            <person name="Bruce D."/>
            <person name="Goodwin L."/>
            <person name="Chain P."/>
            <person name="Pitluck S."/>
            <person name="Goker M."/>
            <person name="Ovchinikova G."/>
            <person name="Pati A."/>
            <person name="Ivanova N."/>
            <person name="Mavromatis K."/>
            <person name="Chen A."/>
            <person name="Palaniappan K."/>
            <person name="Land M."/>
            <person name="Hauser L."/>
            <person name="Chang Y.J."/>
            <person name="Jeffries C.D."/>
            <person name="Bristow J."/>
            <person name="Eisen J.A."/>
            <person name="Markowitz V."/>
            <person name="Hugenholtz P."/>
            <person name="Kyrpides N.C."/>
            <person name="Klenk H.P."/>
        </authorList>
    </citation>
    <scope>NUCLEOTIDE SEQUENCE [LARGE SCALE GENOMIC DNA]</scope>
    <source>
        <strain evidence="3">DSM 44728 / CIP 108903 / NRRL B-16338 / NBRC 102104 / LLR-40K-21</strain>
    </source>
</reference>
<accession>D3PZJ6</accession>